<proteinExistence type="predicted"/>
<evidence type="ECO:0000313" key="3">
    <source>
        <dbReference type="Proteomes" id="UP000231092"/>
    </source>
</evidence>
<organism evidence="2 3">
    <name type="scientific">[Clostridium] celerecrescens 18A</name>
    <dbReference type="NCBI Taxonomy" id="1286362"/>
    <lineage>
        <taxon>Bacteria</taxon>
        <taxon>Bacillati</taxon>
        <taxon>Bacillota</taxon>
        <taxon>Clostridia</taxon>
        <taxon>Lachnospirales</taxon>
        <taxon>Lachnospiraceae</taxon>
        <taxon>Lacrimispora</taxon>
    </lineage>
</organism>
<comment type="caution">
    <text evidence="2">The sequence shown here is derived from an EMBL/GenBank/DDBJ whole genome shotgun (WGS) entry which is preliminary data.</text>
</comment>
<sequence length="86" mass="9561">MTKKLKKRIFMGLASTAILLGITLIPANSVEASNWPYCIYSSHGAMQQITRANDCTNSWCKGSTYYFKCSQCSSYSVVCLSCGQHY</sequence>
<evidence type="ECO:0000256" key="1">
    <source>
        <dbReference type="SAM" id="SignalP"/>
    </source>
</evidence>
<accession>A0A2M8YZT5</accession>
<dbReference type="AlphaFoldDB" id="A0A2M8YZT5"/>
<feature type="signal peptide" evidence="1">
    <location>
        <begin position="1"/>
        <end position="32"/>
    </location>
</feature>
<keyword evidence="1" id="KW-0732">Signal</keyword>
<protein>
    <submittedName>
        <fullName evidence="2">Uncharacterized protein</fullName>
    </submittedName>
</protein>
<gene>
    <name evidence="2" type="ORF">H171_0146</name>
</gene>
<evidence type="ECO:0000313" key="2">
    <source>
        <dbReference type="EMBL" id="PJJ26706.1"/>
    </source>
</evidence>
<feature type="chain" id="PRO_5014799376" evidence="1">
    <location>
        <begin position="33"/>
        <end position="86"/>
    </location>
</feature>
<dbReference type="Proteomes" id="UP000231092">
    <property type="component" value="Unassembled WGS sequence"/>
</dbReference>
<reference evidence="2 3" key="1">
    <citation type="submission" date="2017-11" db="EMBL/GenBank/DDBJ databases">
        <title>Understudied soil microbes with underappreciated capabilities: Untangling the Clostridium saccharolyticum group.</title>
        <authorList>
            <person name="Leschine S."/>
        </authorList>
    </citation>
    <scope>NUCLEOTIDE SEQUENCE [LARGE SCALE GENOMIC DNA]</scope>
    <source>
        <strain evidence="2 3">18A</strain>
    </source>
</reference>
<dbReference type="RefSeq" id="WP_157803084.1">
    <property type="nucleotide sequence ID" value="NZ_PGET01000001.1"/>
</dbReference>
<name>A0A2M8YZT5_9FIRM</name>
<dbReference type="EMBL" id="PGET01000001">
    <property type="protein sequence ID" value="PJJ26706.1"/>
    <property type="molecule type" value="Genomic_DNA"/>
</dbReference>